<keyword evidence="4 7" id="KW-0812">Transmembrane</keyword>
<organism evidence="9 10">
    <name type="scientific">Amycolatopsis acididurans</name>
    <dbReference type="NCBI Taxonomy" id="2724524"/>
    <lineage>
        <taxon>Bacteria</taxon>
        <taxon>Bacillati</taxon>
        <taxon>Actinomycetota</taxon>
        <taxon>Actinomycetes</taxon>
        <taxon>Pseudonocardiales</taxon>
        <taxon>Pseudonocardiaceae</taxon>
        <taxon>Amycolatopsis</taxon>
    </lineage>
</organism>
<feature type="transmembrane region" description="Helical" evidence="7">
    <location>
        <begin position="228"/>
        <end position="246"/>
    </location>
</feature>
<feature type="transmembrane region" description="Helical" evidence="7">
    <location>
        <begin position="297"/>
        <end position="317"/>
    </location>
</feature>
<feature type="transmembrane region" description="Helical" evidence="7">
    <location>
        <begin position="136"/>
        <end position="156"/>
    </location>
</feature>
<dbReference type="PRINTS" id="PR01036">
    <property type="entry name" value="TCRTETB"/>
</dbReference>
<evidence type="ECO:0000256" key="5">
    <source>
        <dbReference type="ARBA" id="ARBA00022989"/>
    </source>
</evidence>
<dbReference type="InterPro" id="IPR036259">
    <property type="entry name" value="MFS_trans_sf"/>
</dbReference>
<evidence type="ECO:0000256" key="1">
    <source>
        <dbReference type="ARBA" id="ARBA00004651"/>
    </source>
</evidence>
<comment type="caution">
    <text evidence="9">The sequence shown here is derived from an EMBL/GenBank/DDBJ whole genome shotgun (WGS) entry which is preliminary data.</text>
</comment>
<proteinExistence type="predicted"/>
<feature type="transmembrane region" description="Helical" evidence="7">
    <location>
        <begin position="458"/>
        <end position="477"/>
    </location>
</feature>
<keyword evidence="6 7" id="KW-0472">Membrane</keyword>
<evidence type="ECO:0000256" key="3">
    <source>
        <dbReference type="ARBA" id="ARBA00022475"/>
    </source>
</evidence>
<feature type="transmembrane region" description="Helical" evidence="7">
    <location>
        <begin position="258"/>
        <end position="285"/>
    </location>
</feature>
<sequence>MTAADSRRWWALGALAVALLAFGLDVTVLSVALPTLAVDLHASTSDLQWFSNAYTLVLAAGLLPAGVLGDRFGPKRVLMFALALFGLASLACAYAGSTPMLIAARAALGIGGAAMVPMSMSVLTVLFPGKDRARAIAIWAAAMALGIPLGPVVGGWLLDNFWWGSVFLLNVPMIVLGMGLLALLLPSIPGNRAQHVDYLGIVLSSAGLVALTYGLVEAGERGWTSPYALGPIVAGVLLLVSFALGLRRSRHPLVDLGLFASPGFLWGGVLATLASFAMMGAMFLLPQYFQAVDATDALGTGLRLLPVVGGLLAGVQVADRLRRMLSAKIVVAIGFALMVTALVLGSRTASTDGYGFVAVWVSLIGVGLGFSLPPSMDVAMGALSPARSGVGSGALQAMRQIGGTLGVAILGTVLNAGYRGALPAQVPGAVRESVAVGVRVPGQADAARAAFMHGMSSTLWVCAAFAVLGVAVALAFLPREAQDVTGAQSENEYVAG</sequence>
<dbReference type="PANTHER" id="PTHR42718">
    <property type="entry name" value="MAJOR FACILITATOR SUPERFAMILY MULTIDRUG TRANSPORTER MFSC"/>
    <property type="match status" value="1"/>
</dbReference>
<feature type="transmembrane region" description="Helical" evidence="7">
    <location>
        <begin position="196"/>
        <end position="216"/>
    </location>
</feature>
<feature type="transmembrane region" description="Helical" evidence="7">
    <location>
        <begin position="77"/>
        <end position="96"/>
    </location>
</feature>
<name>A0ABX1J6U2_9PSEU</name>
<reference evidence="9 10" key="1">
    <citation type="submission" date="2020-04" db="EMBL/GenBank/DDBJ databases">
        <title>Novel species.</title>
        <authorList>
            <person name="Teo W.F.A."/>
            <person name="Lipun K."/>
            <person name="Srisuk N."/>
            <person name="Duangmal K."/>
        </authorList>
    </citation>
    <scope>NUCLEOTIDE SEQUENCE [LARGE SCALE GENOMIC DNA]</scope>
    <source>
        <strain evidence="9 10">K13G38</strain>
    </source>
</reference>
<dbReference type="NCBIfam" id="TIGR00711">
    <property type="entry name" value="efflux_EmrB"/>
    <property type="match status" value="1"/>
</dbReference>
<keyword evidence="2" id="KW-0813">Transport</keyword>
<dbReference type="InterPro" id="IPR011701">
    <property type="entry name" value="MFS"/>
</dbReference>
<dbReference type="SUPFAM" id="SSF103473">
    <property type="entry name" value="MFS general substrate transporter"/>
    <property type="match status" value="1"/>
</dbReference>
<keyword evidence="10" id="KW-1185">Reference proteome</keyword>
<dbReference type="Pfam" id="PF07690">
    <property type="entry name" value="MFS_1"/>
    <property type="match status" value="1"/>
</dbReference>
<dbReference type="InterPro" id="IPR020846">
    <property type="entry name" value="MFS_dom"/>
</dbReference>
<dbReference type="Gene3D" id="1.20.1250.20">
    <property type="entry name" value="MFS general substrate transporter like domains"/>
    <property type="match status" value="2"/>
</dbReference>
<evidence type="ECO:0000256" key="2">
    <source>
        <dbReference type="ARBA" id="ARBA00022448"/>
    </source>
</evidence>
<dbReference type="PROSITE" id="PS50850">
    <property type="entry name" value="MFS"/>
    <property type="match status" value="1"/>
</dbReference>
<dbReference type="PANTHER" id="PTHR42718:SF42">
    <property type="entry name" value="EXPORT PROTEIN"/>
    <property type="match status" value="1"/>
</dbReference>
<dbReference type="EMBL" id="JAAXLS010000014">
    <property type="protein sequence ID" value="NKQ55309.1"/>
    <property type="molecule type" value="Genomic_DNA"/>
</dbReference>
<keyword evidence="5 7" id="KW-1133">Transmembrane helix</keyword>
<accession>A0ABX1J6U2</accession>
<evidence type="ECO:0000256" key="7">
    <source>
        <dbReference type="SAM" id="Phobius"/>
    </source>
</evidence>
<feature type="transmembrane region" description="Helical" evidence="7">
    <location>
        <begin position="49"/>
        <end position="68"/>
    </location>
</feature>
<feature type="transmembrane region" description="Helical" evidence="7">
    <location>
        <begin position="162"/>
        <end position="184"/>
    </location>
</feature>
<dbReference type="RefSeq" id="WP_168518123.1">
    <property type="nucleotide sequence ID" value="NZ_JAAXLS010000014.1"/>
</dbReference>
<dbReference type="CDD" id="cd17321">
    <property type="entry name" value="MFS_MMR_MDR_like"/>
    <property type="match status" value="1"/>
</dbReference>
<evidence type="ECO:0000256" key="4">
    <source>
        <dbReference type="ARBA" id="ARBA00022692"/>
    </source>
</evidence>
<feature type="transmembrane region" description="Helical" evidence="7">
    <location>
        <begin position="353"/>
        <end position="372"/>
    </location>
</feature>
<evidence type="ECO:0000313" key="10">
    <source>
        <dbReference type="Proteomes" id="UP000715441"/>
    </source>
</evidence>
<evidence type="ECO:0000259" key="8">
    <source>
        <dbReference type="PROSITE" id="PS50850"/>
    </source>
</evidence>
<keyword evidence="3" id="KW-1003">Cell membrane</keyword>
<protein>
    <submittedName>
        <fullName evidence="9">MFS transporter</fullName>
    </submittedName>
</protein>
<gene>
    <name evidence="9" type="ORF">HFP15_20700</name>
</gene>
<dbReference type="Proteomes" id="UP000715441">
    <property type="component" value="Unassembled WGS sequence"/>
</dbReference>
<feature type="domain" description="Major facilitator superfamily (MFS) profile" evidence="8">
    <location>
        <begin position="11"/>
        <end position="481"/>
    </location>
</feature>
<evidence type="ECO:0000313" key="9">
    <source>
        <dbReference type="EMBL" id="NKQ55309.1"/>
    </source>
</evidence>
<feature type="transmembrane region" description="Helical" evidence="7">
    <location>
        <begin position="102"/>
        <end position="127"/>
    </location>
</feature>
<feature type="transmembrane region" description="Helical" evidence="7">
    <location>
        <begin position="329"/>
        <end position="347"/>
    </location>
</feature>
<comment type="subcellular location">
    <subcellularLocation>
        <location evidence="1">Cell membrane</location>
        <topology evidence="1">Multi-pass membrane protein</topology>
    </subcellularLocation>
</comment>
<dbReference type="InterPro" id="IPR004638">
    <property type="entry name" value="EmrB-like"/>
</dbReference>
<evidence type="ECO:0000256" key="6">
    <source>
        <dbReference type="ARBA" id="ARBA00023136"/>
    </source>
</evidence>